<dbReference type="Proteomes" id="UP000774750">
    <property type="component" value="Unassembled WGS sequence"/>
</dbReference>
<evidence type="ECO:0000313" key="2">
    <source>
        <dbReference type="Proteomes" id="UP000774750"/>
    </source>
</evidence>
<proteinExistence type="predicted"/>
<sequence length="426" mass="48328">MNRFVFSPADILLYNGENPSAFSVVACDQYTSEPQYWAEVRELVGKHPSALHLIFPEADFKTADFDARIMSINVAMTNYLNAGLFSTYPNAIIYTERTLKNGKIRRGLIGKIDLEEYQYTQGSTSRVRATEGTVLERIPPRVRIRKNAPLELPHVMLLIDDASRSIIEPLESWSQTQDKLYDFDLMMESGHLRGYLLDDTQKQRVVTALETLADEEIFFKKYGITGAPVLQYAVGDGNHSLATAKKAYLELKERIGVDEALQHPARYALVEVVNLYDESLEFEAIHRVLFDIEPQRVLNALEIAFSPSDTPVPGAHKLTVVQNGEKRTVYLTETAHSLAVGDLQSFLDEYLKKRPGEVDYIHGEDVVLKLSEQPNTLGFILEPMKKEELFPSVIVDGALPRKTFSMGEACDKRFYWEARKIKQTQE</sequence>
<dbReference type="AlphaFoldDB" id="A0A939BD05"/>
<gene>
    <name evidence="1" type="ORF">H6A12_05860</name>
</gene>
<evidence type="ECO:0000313" key="1">
    <source>
        <dbReference type="EMBL" id="MBM6920679.1"/>
    </source>
</evidence>
<dbReference type="Pfam" id="PF06245">
    <property type="entry name" value="DUF1015"/>
    <property type="match status" value="1"/>
</dbReference>
<organism evidence="1 2">
    <name type="scientific">Merdimmobilis hominis</name>
    <dbReference type="NCBI Taxonomy" id="2897707"/>
    <lineage>
        <taxon>Bacteria</taxon>
        <taxon>Bacillati</taxon>
        <taxon>Bacillota</taxon>
        <taxon>Clostridia</taxon>
        <taxon>Eubacteriales</taxon>
        <taxon>Oscillospiraceae</taxon>
        <taxon>Merdimmobilis</taxon>
    </lineage>
</organism>
<dbReference type="InterPro" id="IPR008323">
    <property type="entry name" value="UCP033563"/>
</dbReference>
<reference evidence="1" key="1">
    <citation type="submission" date="2020-08" db="EMBL/GenBank/DDBJ databases">
        <authorList>
            <person name="Cejkova D."/>
            <person name="Kubasova T."/>
            <person name="Jahodarova E."/>
            <person name="Rychlik I."/>
        </authorList>
    </citation>
    <scope>NUCLEOTIDE SEQUENCE</scope>
    <source>
        <strain evidence="1">An559</strain>
    </source>
</reference>
<accession>A0A939BD05</accession>
<dbReference type="RefSeq" id="WP_204445820.1">
    <property type="nucleotide sequence ID" value="NZ_JACJKY010000007.1"/>
</dbReference>
<reference evidence="1" key="2">
    <citation type="journal article" date="2021" name="Sci. Rep.">
        <title>The distribution of antibiotic resistance genes in chicken gut microbiota commensals.</title>
        <authorList>
            <person name="Juricova H."/>
            <person name="Matiasovicova J."/>
            <person name="Kubasova T."/>
            <person name="Cejkova D."/>
            <person name="Rychlik I."/>
        </authorList>
    </citation>
    <scope>NUCLEOTIDE SEQUENCE</scope>
    <source>
        <strain evidence="1">An559</strain>
    </source>
</reference>
<dbReference type="PANTHER" id="PTHR36454">
    <property type="entry name" value="LMO2823 PROTEIN"/>
    <property type="match status" value="1"/>
</dbReference>
<protein>
    <submittedName>
        <fullName evidence="1">DUF1015 domain-containing protein</fullName>
    </submittedName>
</protein>
<name>A0A939BD05_9FIRM</name>
<dbReference type="EMBL" id="JACJKY010000007">
    <property type="protein sequence ID" value="MBM6920679.1"/>
    <property type="molecule type" value="Genomic_DNA"/>
</dbReference>
<dbReference type="PANTHER" id="PTHR36454:SF1">
    <property type="entry name" value="DUF1015 DOMAIN-CONTAINING PROTEIN"/>
    <property type="match status" value="1"/>
</dbReference>
<keyword evidence="2" id="KW-1185">Reference proteome</keyword>
<comment type="caution">
    <text evidence="1">The sequence shown here is derived from an EMBL/GenBank/DDBJ whole genome shotgun (WGS) entry which is preliminary data.</text>
</comment>